<proteinExistence type="predicted"/>
<accession>A0AAJ5VX79</accession>
<name>A0AAJ5VX79_9HYPH</name>
<dbReference type="Proteomes" id="UP001217476">
    <property type="component" value="Chromosome"/>
</dbReference>
<gene>
    <name evidence="1" type="ORF">P0Y65_07330</name>
</gene>
<evidence type="ECO:0000313" key="1">
    <source>
        <dbReference type="EMBL" id="WEK06057.1"/>
    </source>
</evidence>
<evidence type="ECO:0000313" key="2">
    <source>
        <dbReference type="Proteomes" id="UP001217476"/>
    </source>
</evidence>
<sequence length="109" mass="12024">MGAIAGKIILDPIAIACYGVEPVSQPQECTPMSRKEFDASRMRRLKRYAARYGVTILTDDKMKALGKPGGHAIREDETRKVIYGHEPTPFSASLDDIEAWLEANTAGEE</sequence>
<dbReference type="AlphaFoldDB" id="A0AAJ5VX79"/>
<dbReference type="EMBL" id="CP119312">
    <property type="protein sequence ID" value="WEK06057.1"/>
    <property type="molecule type" value="Genomic_DNA"/>
</dbReference>
<organism evidence="1 2">
    <name type="scientific">Candidatus Devosia phytovorans</name>
    <dbReference type="NCBI Taxonomy" id="3121372"/>
    <lineage>
        <taxon>Bacteria</taxon>
        <taxon>Pseudomonadati</taxon>
        <taxon>Pseudomonadota</taxon>
        <taxon>Alphaproteobacteria</taxon>
        <taxon>Hyphomicrobiales</taxon>
        <taxon>Devosiaceae</taxon>
        <taxon>Devosia</taxon>
    </lineage>
</organism>
<reference evidence="1" key="1">
    <citation type="submission" date="2023-03" db="EMBL/GenBank/DDBJ databases">
        <title>Andean soil-derived lignocellulolytic bacterial consortium as a source of novel taxa and putative plastic-active enzymes.</title>
        <authorList>
            <person name="Diaz-Garcia L."/>
            <person name="Chuvochina M."/>
            <person name="Feuerriegel G."/>
            <person name="Bunk B."/>
            <person name="Sproer C."/>
            <person name="Streit W.R."/>
            <person name="Rodriguez L.M."/>
            <person name="Overmann J."/>
            <person name="Jimenez D.J."/>
        </authorList>
    </citation>
    <scope>NUCLEOTIDE SEQUENCE</scope>
    <source>
        <strain evidence="1">MAG 4196</strain>
    </source>
</reference>
<protein>
    <submittedName>
        <fullName evidence="1">Uncharacterized protein</fullName>
    </submittedName>
</protein>